<proteinExistence type="predicted"/>
<reference evidence="1 2" key="1">
    <citation type="submission" date="2014-09" db="EMBL/GenBank/DDBJ databases">
        <authorList>
            <person name="Hornung B.V."/>
        </authorList>
    </citation>
    <scope>NUCLEOTIDE SEQUENCE [LARGE SCALE GENOMIC DNA]</scope>
    <source>
        <strain evidence="1 2">FRIFI</strain>
    </source>
</reference>
<sequence>MEKYYNLLGLHLNDVLDTFKDKNIKYTIEEIKGKKDQEALIVPKVIKISETSEGVKILVTYFSDSLK</sequence>
<dbReference type="Proteomes" id="UP000245695">
    <property type="component" value="Chromosome 1"/>
</dbReference>
<evidence type="ECO:0000313" key="2">
    <source>
        <dbReference type="Proteomes" id="UP000245695"/>
    </source>
</evidence>
<organism evidence="1 2">
    <name type="scientific">Romboutsia hominis</name>
    <dbReference type="NCBI Taxonomy" id="1507512"/>
    <lineage>
        <taxon>Bacteria</taxon>
        <taxon>Bacillati</taxon>
        <taxon>Bacillota</taxon>
        <taxon>Clostridia</taxon>
        <taxon>Peptostreptococcales</taxon>
        <taxon>Peptostreptococcaceae</taxon>
        <taxon>Romboutsia</taxon>
    </lineage>
</organism>
<dbReference type="RefSeq" id="WP_092925068.1">
    <property type="nucleotide sequence ID" value="NZ_FJTZ01000012.1"/>
</dbReference>
<accession>A0A2P2BSR1</accession>
<keyword evidence="2" id="KW-1185">Reference proteome</keyword>
<evidence type="ECO:0000313" key="1">
    <source>
        <dbReference type="EMBL" id="CEI73378.1"/>
    </source>
</evidence>
<dbReference type="AlphaFoldDB" id="A0A2P2BSR1"/>
<protein>
    <submittedName>
        <fullName evidence="1">Uncharacterized protein</fullName>
    </submittedName>
</protein>
<dbReference type="KEGG" id="rhom:FRIFI_1847"/>
<dbReference type="EMBL" id="LN650648">
    <property type="protein sequence ID" value="CEI73378.1"/>
    <property type="molecule type" value="Genomic_DNA"/>
</dbReference>
<name>A0A2P2BSR1_9FIRM</name>
<gene>
    <name evidence="1" type="ORF">FRIFI_1847</name>
</gene>